<gene>
    <name evidence="7" type="ORF">UFOPK2754_01426</name>
    <name evidence="8" type="ORF">UFOPK3543_01743</name>
</gene>
<evidence type="ECO:0000256" key="5">
    <source>
        <dbReference type="SAM" id="Phobius"/>
    </source>
</evidence>
<comment type="subcellular location">
    <subcellularLocation>
        <location evidence="1">Membrane</location>
        <topology evidence="1">Multi-pass membrane protein</topology>
    </subcellularLocation>
</comment>
<dbReference type="InterPro" id="IPR052185">
    <property type="entry name" value="IPC_Synthase-Related"/>
</dbReference>
<keyword evidence="3 5" id="KW-1133">Transmembrane helix</keyword>
<reference evidence="7" key="1">
    <citation type="submission" date="2020-05" db="EMBL/GenBank/DDBJ databases">
        <authorList>
            <person name="Chiriac C."/>
            <person name="Salcher M."/>
            <person name="Ghai R."/>
            <person name="Kavagutti S V."/>
        </authorList>
    </citation>
    <scope>NUCLEOTIDE SEQUENCE</scope>
</reference>
<evidence type="ECO:0000259" key="6">
    <source>
        <dbReference type="Pfam" id="PF14378"/>
    </source>
</evidence>
<name>A0A6J6TCV9_9ZZZZ</name>
<dbReference type="AlphaFoldDB" id="A0A6J6TCV9"/>
<evidence type="ECO:0000256" key="2">
    <source>
        <dbReference type="ARBA" id="ARBA00022692"/>
    </source>
</evidence>
<evidence type="ECO:0000256" key="4">
    <source>
        <dbReference type="ARBA" id="ARBA00023136"/>
    </source>
</evidence>
<dbReference type="PANTHER" id="PTHR31310:SF7">
    <property type="entry name" value="PA-PHOSPHATASE RELATED-FAMILY PROTEIN DDB_G0268928"/>
    <property type="match status" value="1"/>
</dbReference>
<dbReference type="CDD" id="cd03386">
    <property type="entry name" value="PAP2_Aur1_like"/>
    <property type="match status" value="1"/>
</dbReference>
<feature type="transmembrane region" description="Helical" evidence="5">
    <location>
        <begin position="187"/>
        <end position="209"/>
    </location>
</feature>
<feature type="transmembrane region" description="Helical" evidence="5">
    <location>
        <begin position="90"/>
        <end position="111"/>
    </location>
</feature>
<feature type="transmembrane region" description="Helical" evidence="5">
    <location>
        <begin position="123"/>
        <end position="142"/>
    </location>
</feature>
<dbReference type="EMBL" id="CAFBMH010000065">
    <property type="protein sequence ID" value="CAB4914768.1"/>
    <property type="molecule type" value="Genomic_DNA"/>
</dbReference>
<feature type="domain" description="Inositolphosphotransferase Aur1/Ipt1" evidence="6">
    <location>
        <begin position="61"/>
        <end position="252"/>
    </location>
</feature>
<keyword evidence="2 5" id="KW-0812">Transmembrane</keyword>
<dbReference type="Pfam" id="PF14378">
    <property type="entry name" value="PAP2_3"/>
    <property type="match status" value="1"/>
</dbReference>
<keyword evidence="4 5" id="KW-0472">Membrane</keyword>
<dbReference type="InterPro" id="IPR026841">
    <property type="entry name" value="Aur1/Ipt1"/>
</dbReference>
<dbReference type="PANTHER" id="PTHR31310">
    <property type="match status" value="1"/>
</dbReference>
<dbReference type="GO" id="GO:0016020">
    <property type="term" value="C:membrane"/>
    <property type="evidence" value="ECO:0007669"/>
    <property type="project" value="UniProtKB-SubCell"/>
</dbReference>
<evidence type="ECO:0000256" key="1">
    <source>
        <dbReference type="ARBA" id="ARBA00004141"/>
    </source>
</evidence>
<accession>A0A6J6TCV9</accession>
<feature type="transmembrane region" description="Helical" evidence="5">
    <location>
        <begin position="243"/>
        <end position="262"/>
    </location>
</feature>
<evidence type="ECO:0000313" key="8">
    <source>
        <dbReference type="EMBL" id="CAB4914768.1"/>
    </source>
</evidence>
<protein>
    <submittedName>
        <fullName evidence="7">Unannotated protein</fullName>
    </submittedName>
</protein>
<evidence type="ECO:0000313" key="7">
    <source>
        <dbReference type="EMBL" id="CAB4744614.1"/>
    </source>
</evidence>
<sequence>MAPVMQTSKPQPPAPTSSHPHLRWWVEITLVLFFYGIYSAVRNQFGSATVSPQRALQNATEIIDIERAFGLFQEQHLQSLFLGWDWFMRAWNIFYGTFHFVVTIFAMVWLYRRQPRRYTQYRNVLASTTGLALVGFSLFPLMPPRLLDDCTSVYGGCDPHGFVDSLSRYGGLWSFDSGAMQSVSNQYAAMPSLHFGWASWCCLALYPLIHSRVARVALVLYPWATFFAIIVTANHYWLDAAGGAFALAAGFVFSGLGSRIENRLRFAPLLRREPSDARFHQGAPDELSDTQVNAP</sequence>
<feature type="transmembrane region" description="Helical" evidence="5">
    <location>
        <begin position="216"/>
        <end position="237"/>
    </location>
</feature>
<organism evidence="7">
    <name type="scientific">freshwater metagenome</name>
    <dbReference type="NCBI Taxonomy" id="449393"/>
    <lineage>
        <taxon>unclassified sequences</taxon>
        <taxon>metagenomes</taxon>
        <taxon>ecological metagenomes</taxon>
    </lineage>
</organism>
<proteinExistence type="predicted"/>
<dbReference type="EMBL" id="CAEZYR010000046">
    <property type="protein sequence ID" value="CAB4744614.1"/>
    <property type="molecule type" value="Genomic_DNA"/>
</dbReference>
<evidence type="ECO:0000256" key="3">
    <source>
        <dbReference type="ARBA" id="ARBA00022989"/>
    </source>
</evidence>
<feature type="transmembrane region" description="Helical" evidence="5">
    <location>
        <begin position="21"/>
        <end position="41"/>
    </location>
</feature>